<protein>
    <submittedName>
        <fullName evidence="2">Uncharacterized protein</fullName>
    </submittedName>
</protein>
<evidence type="ECO:0000313" key="3">
    <source>
        <dbReference type="Proteomes" id="UP000278031"/>
    </source>
</evidence>
<accession>A0A497JIC1</accession>
<feature type="transmembrane region" description="Helical" evidence="1">
    <location>
        <begin position="18"/>
        <end position="37"/>
    </location>
</feature>
<dbReference type="Proteomes" id="UP000278031">
    <property type="component" value="Unassembled WGS sequence"/>
</dbReference>
<keyword evidence="1" id="KW-0472">Membrane</keyword>
<proteinExistence type="predicted"/>
<dbReference type="EMBL" id="QMWP01000070">
    <property type="protein sequence ID" value="RLG70292.1"/>
    <property type="molecule type" value="Genomic_DNA"/>
</dbReference>
<comment type="caution">
    <text evidence="2">The sequence shown here is derived from an EMBL/GenBank/DDBJ whole genome shotgun (WGS) entry which is preliminary data.</text>
</comment>
<gene>
    <name evidence="2" type="ORF">DRO04_02080</name>
</gene>
<organism evidence="2 3">
    <name type="scientific">Candidatus Iainarchaeum sp</name>
    <dbReference type="NCBI Taxonomy" id="3101447"/>
    <lineage>
        <taxon>Archaea</taxon>
        <taxon>Candidatus Iainarchaeota</taxon>
        <taxon>Candidatus Iainarchaeia</taxon>
        <taxon>Candidatus Iainarchaeales</taxon>
        <taxon>Candidatus Iainarchaeaceae</taxon>
        <taxon>Candidatus Iainarchaeum</taxon>
    </lineage>
</organism>
<dbReference type="AlphaFoldDB" id="A0A497JIC1"/>
<keyword evidence="1" id="KW-0812">Transmembrane</keyword>
<feature type="transmembrane region" description="Helical" evidence="1">
    <location>
        <begin position="43"/>
        <end position="64"/>
    </location>
</feature>
<reference evidence="2 3" key="1">
    <citation type="submission" date="2018-06" db="EMBL/GenBank/DDBJ databases">
        <title>Extensive metabolic versatility and redundancy in microbially diverse, dynamic hydrothermal sediments.</title>
        <authorList>
            <person name="Dombrowski N."/>
            <person name="Teske A."/>
            <person name="Baker B.J."/>
        </authorList>
    </citation>
    <scope>NUCLEOTIDE SEQUENCE [LARGE SCALE GENOMIC DNA]</scope>
    <source>
        <strain evidence="2">B51_G17</strain>
    </source>
</reference>
<evidence type="ECO:0000313" key="2">
    <source>
        <dbReference type="EMBL" id="RLG70292.1"/>
    </source>
</evidence>
<sequence>MFLLFSLKRLILKEQFKVYLAFITIAAILNLVLNYNFIKIFGIVGAAAASVFSIFFASLLSYIVNKKSKQLSY</sequence>
<keyword evidence="1" id="KW-1133">Transmembrane helix</keyword>
<name>A0A497JIC1_9ARCH</name>
<evidence type="ECO:0000256" key="1">
    <source>
        <dbReference type="SAM" id="Phobius"/>
    </source>
</evidence>